<dbReference type="RefSeq" id="WP_055342511.1">
    <property type="nucleotide sequence ID" value="NZ_CDNI01000021.1"/>
</dbReference>
<dbReference type="OrthoDB" id="9791827at2"/>
<dbReference type="InterPro" id="IPR029465">
    <property type="entry name" value="ATPgrasp_TupA"/>
</dbReference>
<dbReference type="Pfam" id="PF14305">
    <property type="entry name" value="ATPgrasp_TupA"/>
    <property type="match status" value="1"/>
</dbReference>
<dbReference type="EMBL" id="CEKZ01000003">
    <property type="protein sequence ID" value="CEQ04545.1"/>
    <property type="molecule type" value="Genomic_DNA"/>
</dbReference>
<name>A0A0C7R6K2_PARSO</name>
<gene>
    <name evidence="1" type="ORF">R28058_22781</name>
</gene>
<evidence type="ECO:0000313" key="2">
    <source>
        <dbReference type="Proteomes" id="UP000049127"/>
    </source>
</evidence>
<proteinExistence type="predicted"/>
<protein>
    <submittedName>
        <fullName evidence="1">Glycosyltransferase</fullName>
    </submittedName>
</protein>
<dbReference type="SUPFAM" id="SSF56059">
    <property type="entry name" value="Glutathione synthetase ATP-binding domain-like"/>
    <property type="match status" value="1"/>
</dbReference>
<evidence type="ECO:0000313" key="1">
    <source>
        <dbReference type="EMBL" id="CEQ04545.1"/>
    </source>
</evidence>
<dbReference type="GO" id="GO:0016740">
    <property type="term" value="F:transferase activity"/>
    <property type="evidence" value="ECO:0007669"/>
    <property type="project" value="UniProtKB-KW"/>
</dbReference>
<organism evidence="1 2">
    <name type="scientific">Paraclostridium sordellii</name>
    <name type="common">Clostridium sordellii</name>
    <dbReference type="NCBI Taxonomy" id="1505"/>
    <lineage>
        <taxon>Bacteria</taxon>
        <taxon>Bacillati</taxon>
        <taxon>Bacillota</taxon>
        <taxon>Clostridia</taxon>
        <taxon>Peptostreptococcales</taxon>
        <taxon>Peptostreptococcaceae</taxon>
        <taxon>Paraclostridium</taxon>
    </lineage>
</organism>
<accession>A0A0C7R6K2</accession>
<dbReference type="Proteomes" id="UP000049127">
    <property type="component" value="Unassembled WGS sequence"/>
</dbReference>
<reference evidence="2" key="1">
    <citation type="submission" date="2015-01" db="EMBL/GenBank/DDBJ databases">
        <authorList>
            <person name="Aslett M.A."/>
            <person name="De Silva N."/>
        </authorList>
    </citation>
    <scope>NUCLEOTIDE SEQUENCE [LARGE SCALE GENOMIC DNA]</scope>
    <source>
        <strain evidence="2">R28058</strain>
    </source>
</reference>
<keyword evidence="1" id="KW-0808">Transferase</keyword>
<dbReference type="AlphaFoldDB" id="A0A0C7R6K2"/>
<sequence>MKFIKVLKNPYKIIPYMGRKGLLNWVKDETYIKLLYRSYEGKKLNLENPITFNEKLQWLKLNDRNPLYTQLVDKYNVRRYVEAKLGDKYLIPLIGVYDNVDEIDFEKLPKSFVLKCTHDSGSVIVCDDKSKLDFNLTRERLKKSLDRNFYYCNREWPYKYVKPKIVCEKMLDSQIIDYKIFCFNGEPKFLYVGQGLVSDHSLKIDFYDLDWNKMNFKRTDYENFDGYMERPKKLEEMIKIAKKLSKEITFVRIDLYEVEGKLYFSEFTFTPGGGYIPLSPSRYDKKLGDLLKLYK</sequence>